<feature type="transmembrane region" description="Helical" evidence="1">
    <location>
        <begin position="6"/>
        <end position="24"/>
    </location>
</feature>
<proteinExistence type="predicted"/>
<reference evidence="2 3" key="1">
    <citation type="submission" date="2019-01" db="EMBL/GenBank/DDBJ databases">
        <title>Sequencing of cultivated peanut Arachis hypogaea provides insights into genome evolution and oil improvement.</title>
        <authorList>
            <person name="Chen X."/>
        </authorList>
    </citation>
    <scope>NUCLEOTIDE SEQUENCE [LARGE SCALE GENOMIC DNA]</scope>
    <source>
        <strain evidence="3">cv. Fuhuasheng</strain>
        <tissue evidence="2">Leaves</tissue>
    </source>
</reference>
<keyword evidence="1" id="KW-0472">Membrane</keyword>
<keyword evidence="1" id="KW-1133">Transmembrane helix</keyword>
<name>A0A444Z3W9_ARAHY</name>
<dbReference type="Proteomes" id="UP000289738">
    <property type="component" value="Chromosome B05"/>
</dbReference>
<evidence type="ECO:0000313" key="3">
    <source>
        <dbReference type="Proteomes" id="UP000289738"/>
    </source>
</evidence>
<sequence>MCVNIVNYFMAVPIAVIFCSKSVYVAKDEILHFTERKTIKKLRDAAGVGFYVVLTTILAVDLAPHWWCKSCVCNIKAEANGDT</sequence>
<accession>A0A444Z3W9</accession>
<keyword evidence="3" id="KW-1185">Reference proteome</keyword>
<dbReference type="EMBL" id="SDMP01000015">
    <property type="protein sequence ID" value="RYR08872.1"/>
    <property type="molecule type" value="Genomic_DNA"/>
</dbReference>
<protein>
    <submittedName>
        <fullName evidence="2">Uncharacterized protein</fullName>
    </submittedName>
</protein>
<evidence type="ECO:0000256" key="1">
    <source>
        <dbReference type="SAM" id="Phobius"/>
    </source>
</evidence>
<comment type="caution">
    <text evidence="2">The sequence shown here is derived from an EMBL/GenBank/DDBJ whole genome shotgun (WGS) entry which is preliminary data.</text>
</comment>
<gene>
    <name evidence="2" type="ORF">Ahy_B05g076733</name>
</gene>
<keyword evidence="1" id="KW-0812">Transmembrane</keyword>
<feature type="transmembrane region" description="Helical" evidence="1">
    <location>
        <begin position="45"/>
        <end position="67"/>
    </location>
</feature>
<organism evidence="2 3">
    <name type="scientific">Arachis hypogaea</name>
    <name type="common">Peanut</name>
    <dbReference type="NCBI Taxonomy" id="3818"/>
    <lineage>
        <taxon>Eukaryota</taxon>
        <taxon>Viridiplantae</taxon>
        <taxon>Streptophyta</taxon>
        <taxon>Embryophyta</taxon>
        <taxon>Tracheophyta</taxon>
        <taxon>Spermatophyta</taxon>
        <taxon>Magnoliopsida</taxon>
        <taxon>eudicotyledons</taxon>
        <taxon>Gunneridae</taxon>
        <taxon>Pentapetalae</taxon>
        <taxon>rosids</taxon>
        <taxon>fabids</taxon>
        <taxon>Fabales</taxon>
        <taxon>Fabaceae</taxon>
        <taxon>Papilionoideae</taxon>
        <taxon>50 kb inversion clade</taxon>
        <taxon>dalbergioids sensu lato</taxon>
        <taxon>Dalbergieae</taxon>
        <taxon>Pterocarpus clade</taxon>
        <taxon>Arachis</taxon>
    </lineage>
</organism>
<evidence type="ECO:0000313" key="2">
    <source>
        <dbReference type="EMBL" id="RYR08872.1"/>
    </source>
</evidence>
<dbReference type="AlphaFoldDB" id="A0A444Z3W9"/>